<protein>
    <submittedName>
        <fullName evidence="3">Uncharacterized protein</fullName>
    </submittedName>
</protein>
<evidence type="ECO:0000313" key="3">
    <source>
        <dbReference type="EMBL" id="KAK0547709.1"/>
    </source>
</evidence>
<name>A0AAN6JQ50_9BASI</name>
<gene>
    <name evidence="3" type="ORF">OC846_004748</name>
</gene>
<feature type="compositionally biased region" description="Polar residues" evidence="2">
    <location>
        <begin position="353"/>
        <end position="371"/>
    </location>
</feature>
<feature type="compositionally biased region" description="Gly residues" evidence="2">
    <location>
        <begin position="1051"/>
        <end position="1061"/>
    </location>
</feature>
<feature type="compositionally biased region" description="Low complexity" evidence="2">
    <location>
        <begin position="576"/>
        <end position="595"/>
    </location>
</feature>
<feature type="compositionally biased region" description="Gly residues" evidence="2">
    <location>
        <begin position="1135"/>
        <end position="1149"/>
    </location>
</feature>
<sequence length="1343" mass="137360">MTSHRLNRLTLATPVPVAGPSTSIDQTSSNGGTIEDGAGTDKAELYDSVKSSRTVEDFTRFVSELRLNRQASRSTLPGSTQPPVTAAAGSGDDSASSIGDHDHLHPHSSSLSESASTSSLNHHDDQTHRQLYSSLDDEPQSRQRPSRCTCCCNKTDCERAIRAMSEWAALEEDLRLAAEIGQSLLHKHDAAVAALSKTQEEHVTQRDSLMSRLTQSIRESSNLQRQLAQSTLNLEAADASTRALLAELDQARSSTQALKRAQSKLHALEKHAEALTREAQDAKAEAVHERKKAETAEAKVKKLVEKASALEDQLEFARREADLMAEKAASPQLGEDAIREARERLQLSLQAVSSTSWNNAQGATDGDGSQTLRDDADPTESGLELERLRAENEQLKEENQHLSNSLEAAREELAQARDGLVSSTSAAAAALTTQQTRRKLLSPDQPPSQGRKASGASTSTAFSDTYSFPPSTSRAAGGEADEDGGQEAYRGYVDDEEDEEEERRFTALSNELVTHADLAVPAATSASSTSVSRPVGTSNHMTMSPTMTSTSSISGSSLATPAITEDNSSATTVITTGGAVTNRPASIRSQSSSSKGGVGGSRHPALTHQRSGSVASSSLSRGAAGANGTTPSENATPGASSLSPNPTTSSGAGPAPSSSRDTRTAQLANLLEFVSRLYNRLVSVDIDSLHRRLQRQHLAGGDVGHLARTTVNSIIRDVEGLRNHFRKLTEAEQRAALKEGTLIGSGSGAAESLVSRREFFALLKMFQNLFAECARLRACVNEIHLAPNSATKILQEHLGLAPLPSTAADGGGLGVGALVAGGGGWLARMFTGPTSGSSGGGAMPPPPTTPGAFGVNAGPQLGTSSTGAPSPVTPTPGQHARNNSTSVATPIMGGGAVLSPEDGGSNVDSPSAMSRPTVQPNESTRSQSTSGVPTRGTLSRSQSRNLSGLFAGAMPAPATGAGPMPITSSSTPGGAGVEPVINTGISDPILSSSVTARDPSTITPAQQRHSMFFRSGLASTTGSGPGGALGSRRPLSRIVDDDEISIHQGRRGYGGGAGTGGPSSRQPAMGNDDDGDDFQRFTKAAAAAAAAEQGEGPNASGVAAGGKTLRRRGLSDSSMHSTFLDQAAGAASAGGAPGGRQGAARTGGRGESAAGLLALSNANTNMRNSPMSRIITPATLSLKLSSNASGKTSAQFARKPVIATATATTPAVAIASITTSSSNWSSGSAGSGAGVGGGPSSPSISEDSGSFSTGGTNSTTTAAGSRDRRAAAAAAANSAGPRGLMPALRSAPSAVALLFPGSATKSRTASETSTTGLSASNADANGFGVAGTSPGRAGSTSSK</sequence>
<feature type="compositionally biased region" description="Polar residues" evidence="2">
    <location>
        <begin position="906"/>
        <end position="942"/>
    </location>
</feature>
<feature type="region of interest" description="Disordered" evidence="2">
    <location>
        <begin position="1219"/>
        <end position="1286"/>
    </location>
</feature>
<feature type="compositionally biased region" description="Polar residues" evidence="2">
    <location>
        <begin position="1115"/>
        <end position="1124"/>
    </location>
</feature>
<feature type="region of interest" description="Disordered" evidence="2">
    <location>
        <begin position="1"/>
        <end position="41"/>
    </location>
</feature>
<feature type="region of interest" description="Disordered" evidence="2">
    <location>
        <begin position="353"/>
        <end position="382"/>
    </location>
</feature>
<feature type="compositionally biased region" description="Low complexity" evidence="2">
    <location>
        <begin position="646"/>
        <end position="659"/>
    </location>
</feature>
<feature type="region of interest" description="Disordered" evidence="2">
    <location>
        <begin position="1016"/>
        <end position="1149"/>
    </location>
</feature>
<feature type="region of interest" description="Disordered" evidence="2">
    <location>
        <begin position="576"/>
        <end position="663"/>
    </location>
</feature>
<feature type="coiled-coil region" evidence="1">
    <location>
        <begin position="385"/>
        <end position="419"/>
    </location>
</feature>
<feature type="region of interest" description="Disordered" evidence="2">
    <location>
        <begin position="522"/>
        <end position="564"/>
    </location>
</feature>
<feature type="compositionally biased region" description="Polar residues" evidence="2">
    <location>
        <begin position="629"/>
        <end position="645"/>
    </location>
</feature>
<feature type="compositionally biased region" description="Low complexity" evidence="2">
    <location>
        <begin position="1240"/>
        <end position="1264"/>
    </location>
</feature>
<feature type="compositionally biased region" description="Low complexity" evidence="2">
    <location>
        <begin position="611"/>
        <end position="628"/>
    </location>
</feature>
<feature type="compositionally biased region" description="Polar residues" evidence="2">
    <location>
        <begin position="455"/>
        <end position="474"/>
    </location>
</feature>
<keyword evidence="4" id="KW-1185">Reference proteome</keyword>
<organism evidence="3 4">
    <name type="scientific">Tilletia horrida</name>
    <dbReference type="NCBI Taxonomy" id="155126"/>
    <lineage>
        <taxon>Eukaryota</taxon>
        <taxon>Fungi</taxon>
        <taxon>Dikarya</taxon>
        <taxon>Basidiomycota</taxon>
        <taxon>Ustilaginomycotina</taxon>
        <taxon>Exobasidiomycetes</taxon>
        <taxon>Tilletiales</taxon>
        <taxon>Tilletiaceae</taxon>
        <taxon>Tilletia</taxon>
    </lineage>
</organism>
<feature type="coiled-coil region" evidence="1">
    <location>
        <begin position="251"/>
        <end position="327"/>
    </location>
</feature>
<dbReference type="EMBL" id="JAPDMZ010000154">
    <property type="protein sequence ID" value="KAK0547709.1"/>
    <property type="molecule type" value="Genomic_DNA"/>
</dbReference>
<feature type="compositionally biased region" description="Low complexity" evidence="2">
    <location>
        <begin position="107"/>
        <end position="120"/>
    </location>
</feature>
<accession>A0AAN6JQ50</accession>
<evidence type="ECO:0000256" key="1">
    <source>
        <dbReference type="SAM" id="Coils"/>
    </source>
</evidence>
<evidence type="ECO:0000313" key="4">
    <source>
        <dbReference type="Proteomes" id="UP001176517"/>
    </source>
</evidence>
<feature type="region of interest" description="Disordered" evidence="2">
    <location>
        <begin position="831"/>
        <end position="942"/>
    </location>
</feature>
<feature type="region of interest" description="Disordered" evidence="2">
    <location>
        <begin position="71"/>
        <end position="126"/>
    </location>
</feature>
<feature type="compositionally biased region" description="Gly residues" evidence="2">
    <location>
        <begin position="1229"/>
        <end position="1239"/>
    </location>
</feature>
<proteinExistence type="predicted"/>
<feature type="compositionally biased region" description="Low complexity" evidence="2">
    <location>
        <begin position="86"/>
        <end position="98"/>
    </location>
</feature>
<feature type="region of interest" description="Disordered" evidence="2">
    <location>
        <begin position="433"/>
        <end position="486"/>
    </location>
</feature>
<feature type="compositionally biased region" description="Low complexity" evidence="2">
    <location>
        <begin position="1219"/>
        <end position="1228"/>
    </location>
</feature>
<keyword evidence="1" id="KW-0175">Coiled coil</keyword>
<dbReference type="CDD" id="cd06503">
    <property type="entry name" value="ATP-synt_Fo_b"/>
    <property type="match status" value="1"/>
</dbReference>
<feature type="compositionally biased region" description="Polar residues" evidence="2">
    <location>
        <begin position="71"/>
        <end position="83"/>
    </location>
</feature>
<feature type="compositionally biased region" description="Low complexity" evidence="2">
    <location>
        <begin position="522"/>
        <end position="560"/>
    </location>
</feature>
<evidence type="ECO:0000256" key="2">
    <source>
        <dbReference type="SAM" id="MobiDB-lite"/>
    </source>
</evidence>
<feature type="compositionally biased region" description="Polar residues" evidence="2">
    <location>
        <begin position="20"/>
        <end position="32"/>
    </location>
</feature>
<dbReference type="Proteomes" id="UP001176517">
    <property type="component" value="Unassembled WGS sequence"/>
</dbReference>
<feature type="compositionally biased region" description="Polar residues" evidence="2">
    <location>
        <begin position="1303"/>
        <end position="1323"/>
    </location>
</feature>
<reference evidence="3" key="1">
    <citation type="journal article" date="2023" name="PhytoFront">
        <title>Draft Genome Resources of Seven Strains of Tilletia horrida, Causal Agent of Kernel Smut of Rice.</title>
        <authorList>
            <person name="Khanal S."/>
            <person name="Antony Babu S."/>
            <person name="Zhou X.G."/>
        </authorList>
    </citation>
    <scope>NUCLEOTIDE SEQUENCE</scope>
    <source>
        <strain evidence="3">TX6</strain>
    </source>
</reference>
<feature type="region of interest" description="Disordered" evidence="2">
    <location>
        <begin position="1301"/>
        <end position="1343"/>
    </location>
</feature>
<comment type="caution">
    <text evidence="3">The sequence shown here is derived from an EMBL/GenBank/DDBJ whole genome shotgun (WGS) entry which is preliminary data.</text>
</comment>